<feature type="domain" description="Carboxylesterase type B" evidence="1">
    <location>
        <begin position="1"/>
        <end position="86"/>
    </location>
</feature>
<dbReference type="SUPFAM" id="SSF53474">
    <property type="entry name" value="alpha/beta-Hydrolases"/>
    <property type="match status" value="1"/>
</dbReference>
<dbReference type="Gene3D" id="3.40.50.1820">
    <property type="entry name" value="alpha/beta hydrolase"/>
    <property type="match status" value="1"/>
</dbReference>
<gene>
    <name evidence="2" type="ORF">S01H4_46694</name>
</gene>
<dbReference type="EMBL" id="BART01026124">
    <property type="protein sequence ID" value="GAG93083.1"/>
    <property type="molecule type" value="Genomic_DNA"/>
</dbReference>
<evidence type="ECO:0000313" key="2">
    <source>
        <dbReference type="EMBL" id="GAG93083.1"/>
    </source>
</evidence>
<name>X1C9L8_9ZZZZ</name>
<dbReference type="InterPro" id="IPR002018">
    <property type="entry name" value="CarbesteraseB"/>
</dbReference>
<evidence type="ECO:0000259" key="1">
    <source>
        <dbReference type="Pfam" id="PF00135"/>
    </source>
</evidence>
<sequence>GAFHTCEIPFVFGIMDKPDWNIFSDTSEEAKKFSEKMMDSWIAFARTGNPSHSGIPEWPKYNMEKRSTMILGKEIKAVDDPYGKERTAWDGIM</sequence>
<feature type="non-terminal residue" evidence="2">
    <location>
        <position position="1"/>
    </location>
</feature>
<dbReference type="InterPro" id="IPR029058">
    <property type="entry name" value="AB_hydrolase_fold"/>
</dbReference>
<comment type="caution">
    <text evidence="2">The sequence shown here is derived from an EMBL/GenBank/DDBJ whole genome shotgun (WGS) entry which is preliminary data.</text>
</comment>
<proteinExistence type="predicted"/>
<dbReference type="AlphaFoldDB" id="X1C9L8"/>
<protein>
    <recommendedName>
        <fullName evidence="1">Carboxylesterase type B domain-containing protein</fullName>
    </recommendedName>
</protein>
<accession>X1C9L8</accession>
<reference evidence="2" key="1">
    <citation type="journal article" date="2014" name="Front. Microbiol.">
        <title>High frequency of phylogenetically diverse reductive dehalogenase-homologous genes in deep subseafloor sedimentary metagenomes.</title>
        <authorList>
            <person name="Kawai M."/>
            <person name="Futagami T."/>
            <person name="Toyoda A."/>
            <person name="Takaki Y."/>
            <person name="Nishi S."/>
            <person name="Hori S."/>
            <person name="Arai W."/>
            <person name="Tsubouchi T."/>
            <person name="Morono Y."/>
            <person name="Uchiyama I."/>
            <person name="Ito T."/>
            <person name="Fujiyama A."/>
            <person name="Inagaki F."/>
            <person name="Takami H."/>
        </authorList>
    </citation>
    <scope>NUCLEOTIDE SEQUENCE</scope>
    <source>
        <strain evidence="2">Expedition CK06-06</strain>
    </source>
</reference>
<dbReference type="Pfam" id="PF00135">
    <property type="entry name" value="COesterase"/>
    <property type="match status" value="1"/>
</dbReference>
<organism evidence="2">
    <name type="scientific">marine sediment metagenome</name>
    <dbReference type="NCBI Taxonomy" id="412755"/>
    <lineage>
        <taxon>unclassified sequences</taxon>
        <taxon>metagenomes</taxon>
        <taxon>ecological metagenomes</taxon>
    </lineage>
</organism>